<keyword evidence="4" id="KW-0496">Mitochondrion</keyword>
<dbReference type="Proteomes" id="UP000759131">
    <property type="component" value="Unassembled WGS sequence"/>
</dbReference>
<proteinExistence type="inferred from homology"/>
<dbReference type="EMBL" id="OC875875">
    <property type="protein sequence ID" value="CAD7638771.1"/>
    <property type="molecule type" value="Genomic_DNA"/>
</dbReference>
<dbReference type="AlphaFoldDB" id="A0A7R9LDK5"/>
<gene>
    <name evidence="8" type="ORF">OSB1V03_LOCUS17529</name>
    <name evidence="7" type="ORF">OSB1V03_LOCUS8212</name>
</gene>
<organism evidence="8">
    <name type="scientific">Medioppia subpectinata</name>
    <dbReference type="NCBI Taxonomy" id="1979941"/>
    <lineage>
        <taxon>Eukaryota</taxon>
        <taxon>Metazoa</taxon>
        <taxon>Ecdysozoa</taxon>
        <taxon>Arthropoda</taxon>
        <taxon>Chelicerata</taxon>
        <taxon>Arachnida</taxon>
        <taxon>Acari</taxon>
        <taxon>Acariformes</taxon>
        <taxon>Sarcoptiformes</taxon>
        <taxon>Oribatida</taxon>
        <taxon>Brachypylina</taxon>
        <taxon>Oppioidea</taxon>
        <taxon>Oppiidae</taxon>
        <taxon>Medioppia</taxon>
    </lineage>
</organism>
<evidence type="ECO:0000313" key="8">
    <source>
        <dbReference type="EMBL" id="CAD7638771.1"/>
    </source>
</evidence>
<comment type="subcellular location">
    <subcellularLocation>
        <location evidence="1">Mitochondrion</location>
    </subcellularLocation>
</comment>
<protein>
    <recommendedName>
        <fullName evidence="6">Small ribosomal subunit protein mS33</fullName>
    </recommendedName>
</protein>
<sequence>MSGRYAERMRRLSGRIFGDYTRPPVPKQIQKPRMHCRKERDAFQSYHYRNELVVQRLSALPMDLDPQRNHLYYPPHPQHYRLINTLRELGLFRDEHLDFKDEIRRQKTLRGKRVFGKYSKDYNK</sequence>
<dbReference type="EMBL" id="CAJPIZ010021300">
    <property type="protein sequence ID" value="CAG2117576.1"/>
    <property type="molecule type" value="Genomic_DNA"/>
</dbReference>
<comment type="similarity">
    <text evidence="2">Belongs to the mitochondrion-specific ribosomal protein mS33 family.</text>
</comment>
<dbReference type="OrthoDB" id="5980584at2759"/>
<keyword evidence="5" id="KW-0687">Ribonucleoprotein</keyword>
<evidence type="ECO:0000256" key="5">
    <source>
        <dbReference type="ARBA" id="ARBA00023274"/>
    </source>
</evidence>
<evidence type="ECO:0000313" key="7">
    <source>
        <dbReference type="EMBL" id="CAD7627787.1"/>
    </source>
</evidence>
<keyword evidence="9" id="KW-1185">Reference proteome</keyword>
<dbReference type="GO" id="GO:0005840">
    <property type="term" value="C:ribosome"/>
    <property type="evidence" value="ECO:0007669"/>
    <property type="project" value="UniProtKB-KW"/>
</dbReference>
<evidence type="ECO:0000256" key="2">
    <source>
        <dbReference type="ARBA" id="ARBA00008970"/>
    </source>
</evidence>
<dbReference type="InterPro" id="IPR013219">
    <property type="entry name" value="Ribosomal_mS33"/>
</dbReference>
<name>A0A7R9LDK5_9ACAR</name>
<keyword evidence="3" id="KW-0689">Ribosomal protein</keyword>
<evidence type="ECO:0000256" key="4">
    <source>
        <dbReference type="ARBA" id="ARBA00023128"/>
    </source>
</evidence>
<dbReference type="GO" id="GO:0005739">
    <property type="term" value="C:mitochondrion"/>
    <property type="evidence" value="ECO:0007669"/>
    <property type="project" value="UniProtKB-SubCell"/>
</dbReference>
<evidence type="ECO:0000256" key="3">
    <source>
        <dbReference type="ARBA" id="ARBA00022980"/>
    </source>
</evidence>
<dbReference type="EMBL" id="CAJPIZ010005048">
    <property type="protein sequence ID" value="CAG2108217.1"/>
    <property type="molecule type" value="Genomic_DNA"/>
</dbReference>
<dbReference type="Pfam" id="PF08293">
    <property type="entry name" value="MRP-S33"/>
    <property type="match status" value="1"/>
</dbReference>
<dbReference type="PANTHER" id="PTHR13362">
    <property type="entry name" value="MITOCHONDRIAL RIBOSOMAL PROTEIN S33"/>
    <property type="match status" value="1"/>
</dbReference>
<evidence type="ECO:0000313" key="9">
    <source>
        <dbReference type="Proteomes" id="UP000759131"/>
    </source>
</evidence>
<dbReference type="GO" id="GO:1990904">
    <property type="term" value="C:ribonucleoprotein complex"/>
    <property type="evidence" value="ECO:0007669"/>
    <property type="project" value="UniProtKB-KW"/>
</dbReference>
<evidence type="ECO:0000256" key="6">
    <source>
        <dbReference type="ARBA" id="ARBA00035132"/>
    </source>
</evidence>
<dbReference type="PANTHER" id="PTHR13362:SF2">
    <property type="entry name" value="SMALL RIBOSOMAL SUBUNIT PROTEIN MS33"/>
    <property type="match status" value="1"/>
</dbReference>
<dbReference type="EMBL" id="OC859623">
    <property type="protein sequence ID" value="CAD7627787.1"/>
    <property type="molecule type" value="Genomic_DNA"/>
</dbReference>
<reference evidence="8" key="1">
    <citation type="submission" date="2020-11" db="EMBL/GenBank/DDBJ databases">
        <authorList>
            <person name="Tran Van P."/>
        </authorList>
    </citation>
    <scope>NUCLEOTIDE SEQUENCE</scope>
</reference>
<evidence type="ECO:0000256" key="1">
    <source>
        <dbReference type="ARBA" id="ARBA00004173"/>
    </source>
</evidence>
<accession>A0A7R9LDK5</accession>